<dbReference type="Proteomes" id="UP000249633">
    <property type="component" value="Unassembled WGS sequence"/>
</dbReference>
<evidence type="ECO:0008006" key="4">
    <source>
        <dbReference type="Google" id="ProtNLM"/>
    </source>
</evidence>
<name>A0A2W5DVV0_9BURK</name>
<feature type="chain" id="PRO_5015914046" description="PEP-CTERM protein-sorting domain-containing protein" evidence="1">
    <location>
        <begin position="32"/>
        <end position="251"/>
    </location>
</feature>
<organism evidence="2 3">
    <name type="scientific">Roseateles depolymerans</name>
    <dbReference type="NCBI Taxonomy" id="76731"/>
    <lineage>
        <taxon>Bacteria</taxon>
        <taxon>Pseudomonadati</taxon>
        <taxon>Pseudomonadota</taxon>
        <taxon>Betaproteobacteria</taxon>
        <taxon>Burkholderiales</taxon>
        <taxon>Sphaerotilaceae</taxon>
        <taxon>Roseateles</taxon>
    </lineage>
</organism>
<accession>A0A2W5DVV0</accession>
<comment type="caution">
    <text evidence="2">The sequence shown here is derived from an EMBL/GenBank/DDBJ whole genome shotgun (WGS) entry which is preliminary data.</text>
</comment>
<sequence>MLMTSFFRSRGAALQAAATLLACAAASVAQAETGIAALLQSSARVQAGSNSDSQSDASQWTSMPYASLRSSVYASAQDGAQDPDGVTAATTSGYASADWTDTTFGTGVVVLHDGWSILPKDQAASGSLGELSPTFLYSFIADAGDVLTVQYAHTGSTQIGWDIQLDGGPEGTRSLASAGGTGSFVATLTAGASYNFMLIPSEGTLAGIDATDATFNWQIAAAPVPEPMPALLLAAGLSVLGLRRLRDHLPR</sequence>
<protein>
    <recommendedName>
        <fullName evidence="4">PEP-CTERM protein-sorting domain-containing protein</fullName>
    </recommendedName>
</protein>
<dbReference type="AlphaFoldDB" id="A0A2W5DVV0"/>
<feature type="signal peptide" evidence="1">
    <location>
        <begin position="1"/>
        <end position="31"/>
    </location>
</feature>
<dbReference type="EMBL" id="QFOD01000005">
    <property type="protein sequence ID" value="PZP33934.1"/>
    <property type="molecule type" value="Genomic_DNA"/>
</dbReference>
<reference evidence="2 3" key="1">
    <citation type="submission" date="2017-08" db="EMBL/GenBank/DDBJ databases">
        <title>Infants hospitalized years apart are colonized by the same room-sourced microbial strains.</title>
        <authorList>
            <person name="Brooks B."/>
            <person name="Olm M.R."/>
            <person name="Firek B.A."/>
            <person name="Baker R."/>
            <person name="Thomas B.C."/>
            <person name="Morowitz M.J."/>
            <person name="Banfield J.F."/>
        </authorList>
    </citation>
    <scope>NUCLEOTIDE SEQUENCE [LARGE SCALE GENOMIC DNA]</scope>
    <source>
        <strain evidence="2">S2_012_000_R2_81</strain>
    </source>
</reference>
<keyword evidence="1" id="KW-0732">Signal</keyword>
<evidence type="ECO:0000313" key="3">
    <source>
        <dbReference type="Proteomes" id="UP000249633"/>
    </source>
</evidence>
<evidence type="ECO:0000313" key="2">
    <source>
        <dbReference type="EMBL" id="PZP33934.1"/>
    </source>
</evidence>
<proteinExistence type="predicted"/>
<gene>
    <name evidence="2" type="ORF">DI603_07605</name>
</gene>
<evidence type="ECO:0000256" key="1">
    <source>
        <dbReference type="SAM" id="SignalP"/>
    </source>
</evidence>